<feature type="compositionally biased region" description="Low complexity" evidence="3">
    <location>
        <begin position="89"/>
        <end position="121"/>
    </location>
</feature>
<dbReference type="InterPro" id="IPR015947">
    <property type="entry name" value="PUA-like_sf"/>
</dbReference>
<dbReference type="Pfam" id="PF01878">
    <property type="entry name" value="EVE"/>
    <property type="match status" value="1"/>
</dbReference>
<feature type="domain" description="EVE" evidence="4">
    <location>
        <begin position="179"/>
        <end position="343"/>
    </location>
</feature>
<name>A0AAN7ZNQ7_9PEZI</name>
<dbReference type="Gene3D" id="3.10.590.10">
    <property type="entry name" value="ph1033 like domains"/>
    <property type="match status" value="1"/>
</dbReference>
<evidence type="ECO:0000259" key="4">
    <source>
        <dbReference type="Pfam" id="PF01878"/>
    </source>
</evidence>
<dbReference type="SUPFAM" id="SSF88697">
    <property type="entry name" value="PUA domain-like"/>
    <property type="match status" value="1"/>
</dbReference>
<comment type="subcellular location">
    <subcellularLocation>
        <location evidence="1">Nucleus</location>
    </subcellularLocation>
</comment>
<keyword evidence="2" id="KW-0539">Nucleus</keyword>
<evidence type="ECO:0000313" key="5">
    <source>
        <dbReference type="EMBL" id="KAK5700574.1"/>
    </source>
</evidence>
<sequence>MPPKKASANATAASDRPRRAAAPVESKKPAAAPASKKRKAPEKAAAAPAKKRGRPSKASAATVDEDDEDEDEEDVDEEAPAPKKRGRPAKAAAAPKKAATANTKAKAAPKKASAATSSETAAPKKRGRPAKGGTTTKAAVDEDAAEAQPEEELADAADADGEEAETGELPPAQVQTSKRYWLMKAEQEDREESSHDGTVINTRFTIDDLRSKTSPELWDGVRNPLAAKNMRAMQIGDLAFFYASGGKQGRTPGITGLMEIVSAAEHDITTSDPSAYGYVDDEKKRDRWCVVGVEFRKKLSKPVSLKQLQEYKDAALENMQLFKQSRLSVSEVSGDEWSFIMELVEGYE</sequence>
<evidence type="ECO:0000256" key="3">
    <source>
        <dbReference type="SAM" id="MobiDB-lite"/>
    </source>
</evidence>
<dbReference type="InterPro" id="IPR047197">
    <property type="entry name" value="THYN1-like_EVE"/>
</dbReference>
<dbReference type="PANTHER" id="PTHR14087:SF7">
    <property type="entry name" value="THYMOCYTE NUCLEAR PROTEIN 1"/>
    <property type="match status" value="1"/>
</dbReference>
<dbReference type="SMART" id="SM00384">
    <property type="entry name" value="AT_hook"/>
    <property type="match status" value="3"/>
</dbReference>
<dbReference type="InterPro" id="IPR017956">
    <property type="entry name" value="AT_hook_DNA-bd_motif"/>
</dbReference>
<dbReference type="InterPro" id="IPR002740">
    <property type="entry name" value="EVE_domain"/>
</dbReference>
<feature type="compositionally biased region" description="Acidic residues" evidence="3">
    <location>
        <begin position="141"/>
        <end position="166"/>
    </location>
</feature>
<evidence type="ECO:0000256" key="1">
    <source>
        <dbReference type="ARBA" id="ARBA00004123"/>
    </source>
</evidence>
<evidence type="ECO:0000256" key="2">
    <source>
        <dbReference type="ARBA" id="ARBA00023242"/>
    </source>
</evidence>
<dbReference type="GO" id="GO:0005634">
    <property type="term" value="C:nucleus"/>
    <property type="evidence" value="ECO:0007669"/>
    <property type="project" value="UniProtKB-SubCell"/>
</dbReference>
<dbReference type="CDD" id="cd21133">
    <property type="entry name" value="EVE"/>
    <property type="match status" value="1"/>
</dbReference>
<comment type="caution">
    <text evidence="5">The sequence shown here is derived from an EMBL/GenBank/DDBJ whole genome shotgun (WGS) entry which is preliminary data.</text>
</comment>
<dbReference type="PRINTS" id="PR00929">
    <property type="entry name" value="ATHOOK"/>
</dbReference>
<feature type="region of interest" description="Disordered" evidence="3">
    <location>
        <begin position="1"/>
        <end position="197"/>
    </location>
</feature>
<dbReference type="AlphaFoldDB" id="A0AAN7ZNQ7"/>
<gene>
    <name evidence="5" type="ORF">LTR97_005091</name>
</gene>
<proteinExistence type="predicted"/>
<evidence type="ECO:0000313" key="6">
    <source>
        <dbReference type="Proteomes" id="UP001310594"/>
    </source>
</evidence>
<dbReference type="EMBL" id="JAVRQU010000007">
    <property type="protein sequence ID" value="KAK5700574.1"/>
    <property type="molecule type" value="Genomic_DNA"/>
</dbReference>
<dbReference type="PANTHER" id="PTHR14087">
    <property type="entry name" value="THYMOCYTE NUCLEAR PROTEIN 1"/>
    <property type="match status" value="1"/>
</dbReference>
<protein>
    <recommendedName>
        <fullName evidence="4">EVE domain-containing protein</fullName>
    </recommendedName>
</protein>
<feature type="compositionally biased region" description="Acidic residues" evidence="3">
    <location>
        <begin position="63"/>
        <end position="79"/>
    </location>
</feature>
<organism evidence="5 6">
    <name type="scientific">Elasticomyces elasticus</name>
    <dbReference type="NCBI Taxonomy" id="574655"/>
    <lineage>
        <taxon>Eukaryota</taxon>
        <taxon>Fungi</taxon>
        <taxon>Dikarya</taxon>
        <taxon>Ascomycota</taxon>
        <taxon>Pezizomycotina</taxon>
        <taxon>Dothideomycetes</taxon>
        <taxon>Dothideomycetidae</taxon>
        <taxon>Mycosphaerellales</taxon>
        <taxon>Teratosphaeriaceae</taxon>
        <taxon>Elasticomyces</taxon>
    </lineage>
</organism>
<reference evidence="5" key="1">
    <citation type="submission" date="2023-08" db="EMBL/GenBank/DDBJ databases">
        <title>Black Yeasts Isolated from many extreme environments.</title>
        <authorList>
            <person name="Coleine C."/>
            <person name="Stajich J.E."/>
            <person name="Selbmann L."/>
        </authorList>
    </citation>
    <scope>NUCLEOTIDE SEQUENCE</scope>
    <source>
        <strain evidence="5">CCFEE 5810</strain>
    </source>
</reference>
<dbReference type="GO" id="GO:0003677">
    <property type="term" value="F:DNA binding"/>
    <property type="evidence" value="ECO:0007669"/>
    <property type="project" value="InterPro"/>
</dbReference>
<dbReference type="Proteomes" id="UP001310594">
    <property type="component" value="Unassembled WGS sequence"/>
</dbReference>
<dbReference type="InterPro" id="IPR052181">
    <property type="entry name" value="5hmC_binding"/>
</dbReference>
<feature type="compositionally biased region" description="Low complexity" evidence="3">
    <location>
        <begin position="10"/>
        <end position="34"/>
    </location>
</feature>
<accession>A0AAN7ZNQ7</accession>